<evidence type="ECO:0000256" key="1">
    <source>
        <dbReference type="SAM" id="Phobius"/>
    </source>
</evidence>
<dbReference type="RefSeq" id="WP_339589504.1">
    <property type="nucleotide sequence ID" value="NZ_JBBHJZ010000009.1"/>
</dbReference>
<keyword evidence="1" id="KW-0472">Membrane</keyword>
<accession>A0ABU8S2V8</accession>
<evidence type="ECO:0008006" key="4">
    <source>
        <dbReference type="Google" id="ProtNLM"/>
    </source>
</evidence>
<evidence type="ECO:0000313" key="3">
    <source>
        <dbReference type="Proteomes" id="UP001361239"/>
    </source>
</evidence>
<keyword evidence="3" id="KW-1185">Reference proteome</keyword>
<evidence type="ECO:0000313" key="2">
    <source>
        <dbReference type="EMBL" id="MEJ5979568.1"/>
    </source>
</evidence>
<dbReference type="EMBL" id="JBBHJZ010000009">
    <property type="protein sequence ID" value="MEJ5979568.1"/>
    <property type="molecule type" value="Genomic_DNA"/>
</dbReference>
<organism evidence="2 3">
    <name type="scientific">Novosphingobium anseongense</name>
    <dbReference type="NCBI Taxonomy" id="3133436"/>
    <lineage>
        <taxon>Bacteria</taxon>
        <taxon>Pseudomonadati</taxon>
        <taxon>Pseudomonadota</taxon>
        <taxon>Alphaproteobacteria</taxon>
        <taxon>Sphingomonadales</taxon>
        <taxon>Sphingomonadaceae</taxon>
        <taxon>Novosphingobium</taxon>
    </lineage>
</organism>
<dbReference type="Proteomes" id="UP001361239">
    <property type="component" value="Unassembled WGS sequence"/>
</dbReference>
<feature type="transmembrane region" description="Helical" evidence="1">
    <location>
        <begin position="12"/>
        <end position="31"/>
    </location>
</feature>
<proteinExistence type="predicted"/>
<comment type="caution">
    <text evidence="2">The sequence shown here is derived from an EMBL/GenBank/DDBJ whole genome shotgun (WGS) entry which is preliminary data.</text>
</comment>
<protein>
    <recommendedName>
        <fullName evidence="4">DUF421 domain-containing protein</fullName>
    </recommendedName>
</protein>
<name>A0ABU8S2V8_9SPHN</name>
<reference evidence="2 3" key="1">
    <citation type="submission" date="2024-03" db="EMBL/GenBank/DDBJ databases">
        <authorList>
            <person name="Jo J.-H."/>
        </authorList>
    </citation>
    <scope>NUCLEOTIDE SEQUENCE [LARGE SCALE GENOMIC DNA]</scope>
    <source>
        <strain evidence="2 3">PS1R-30</strain>
    </source>
</reference>
<keyword evidence="1" id="KW-1133">Transmembrane helix</keyword>
<sequence length="113" mass="12762">MNYMDGLTVAANWATILTAAIATVAYGRFICGQWRRRKSLEAYLLNEKMRRDDEGRRSVIHLMAHLGMTETEVLAAAFQSKVITVVPGMDDSGRASRLLFEYDGDDLPMSRKF</sequence>
<keyword evidence="1" id="KW-0812">Transmembrane</keyword>
<gene>
    <name evidence="2" type="ORF">WG901_23150</name>
</gene>